<evidence type="ECO:0000259" key="3">
    <source>
        <dbReference type="PROSITE" id="PS50055"/>
    </source>
</evidence>
<accession>A0A6A6AEK9</accession>
<evidence type="ECO:0008006" key="7">
    <source>
        <dbReference type="Google" id="ProtNLM"/>
    </source>
</evidence>
<dbReference type="InterPro" id="IPR029021">
    <property type="entry name" value="Prot-tyrosine_phosphatase-like"/>
</dbReference>
<name>A0A6A6AEK9_9PLEO</name>
<evidence type="ECO:0000259" key="4">
    <source>
        <dbReference type="PROSITE" id="PS50056"/>
    </source>
</evidence>
<feature type="region of interest" description="Disordered" evidence="2">
    <location>
        <begin position="329"/>
        <end position="348"/>
    </location>
</feature>
<dbReference type="PRINTS" id="PR00700">
    <property type="entry name" value="PRTYPHPHTASE"/>
</dbReference>
<comment type="similarity">
    <text evidence="1">Belongs to the protein-tyrosine phosphatase family. Non-receptor class subfamily.</text>
</comment>
<dbReference type="PANTHER" id="PTHR19134">
    <property type="entry name" value="RECEPTOR-TYPE TYROSINE-PROTEIN PHOSPHATASE"/>
    <property type="match status" value="1"/>
</dbReference>
<protein>
    <recommendedName>
        <fullName evidence="7">Phosphatases II</fullName>
    </recommendedName>
</protein>
<feature type="domain" description="Tyrosine-protein phosphatase" evidence="3">
    <location>
        <begin position="49"/>
        <end position="306"/>
    </location>
</feature>
<dbReference type="SMART" id="SM00194">
    <property type="entry name" value="PTPc"/>
    <property type="match status" value="1"/>
</dbReference>
<dbReference type="EMBL" id="ML977505">
    <property type="protein sequence ID" value="KAF2129743.1"/>
    <property type="molecule type" value="Genomic_DNA"/>
</dbReference>
<dbReference type="RefSeq" id="XP_033524130.1">
    <property type="nucleotide sequence ID" value="XM_033663687.1"/>
</dbReference>
<gene>
    <name evidence="5" type="ORF">P153DRAFT_289958</name>
</gene>
<dbReference type="Gene3D" id="3.90.190.10">
    <property type="entry name" value="Protein tyrosine phosphatase superfamily"/>
    <property type="match status" value="1"/>
</dbReference>
<evidence type="ECO:0000313" key="5">
    <source>
        <dbReference type="EMBL" id="KAF2129743.1"/>
    </source>
</evidence>
<evidence type="ECO:0000256" key="1">
    <source>
        <dbReference type="ARBA" id="ARBA00009649"/>
    </source>
</evidence>
<dbReference type="OrthoDB" id="10253954at2759"/>
<feature type="non-terminal residue" evidence="5">
    <location>
        <position position="1"/>
    </location>
</feature>
<dbReference type="Proteomes" id="UP000799771">
    <property type="component" value="Unassembled WGS sequence"/>
</dbReference>
<reference evidence="5" key="1">
    <citation type="journal article" date="2020" name="Stud. Mycol.">
        <title>101 Dothideomycetes genomes: a test case for predicting lifestyles and emergence of pathogens.</title>
        <authorList>
            <person name="Haridas S."/>
            <person name="Albert R."/>
            <person name="Binder M."/>
            <person name="Bloem J."/>
            <person name="Labutti K."/>
            <person name="Salamov A."/>
            <person name="Andreopoulos B."/>
            <person name="Baker S."/>
            <person name="Barry K."/>
            <person name="Bills G."/>
            <person name="Bluhm B."/>
            <person name="Cannon C."/>
            <person name="Castanera R."/>
            <person name="Culley D."/>
            <person name="Daum C."/>
            <person name="Ezra D."/>
            <person name="Gonzalez J."/>
            <person name="Henrissat B."/>
            <person name="Kuo A."/>
            <person name="Liang C."/>
            <person name="Lipzen A."/>
            <person name="Lutzoni F."/>
            <person name="Magnuson J."/>
            <person name="Mondo S."/>
            <person name="Nolan M."/>
            <person name="Ohm R."/>
            <person name="Pangilinan J."/>
            <person name="Park H.-J."/>
            <person name="Ramirez L."/>
            <person name="Alfaro M."/>
            <person name="Sun H."/>
            <person name="Tritt A."/>
            <person name="Yoshinaga Y."/>
            <person name="Zwiers L.-H."/>
            <person name="Turgeon B."/>
            <person name="Goodwin S."/>
            <person name="Spatafora J."/>
            <person name="Crous P."/>
            <person name="Grigoriev I."/>
        </authorList>
    </citation>
    <scope>NUCLEOTIDE SEQUENCE</scope>
    <source>
        <strain evidence="5">CBS 119687</strain>
    </source>
</reference>
<dbReference type="CDD" id="cd18533">
    <property type="entry name" value="PTP_fungal"/>
    <property type="match status" value="1"/>
</dbReference>
<evidence type="ECO:0000313" key="6">
    <source>
        <dbReference type="Proteomes" id="UP000799771"/>
    </source>
</evidence>
<feature type="domain" description="Tyrosine specific protein phosphatases" evidence="4">
    <location>
        <begin position="215"/>
        <end position="297"/>
    </location>
</feature>
<dbReference type="GO" id="GO:0004725">
    <property type="term" value="F:protein tyrosine phosphatase activity"/>
    <property type="evidence" value="ECO:0007669"/>
    <property type="project" value="InterPro"/>
</dbReference>
<dbReference type="PANTHER" id="PTHR19134:SF449">
    <property type="entry name" value="TYROSINE-PROTEIN PHOSPHATASE 1"/>
    <property type="match status" value="1"/>
</dbReference>
<organism evidence="5 6">
    <name type="scientific">Dothidotthia symphoricarpi CBS 119687</name>
    <dbReference type="NCBI Taxonomy" id="1392245"/>
    <lineage>
        <taxon>Eukaryota</taxon>
        <taxon>Fungi</taxon>
        <taxon>Dikarya</taxon>
        <taxon>Ascomycota</taxon>
        <taxon>Pezizomycotina</taxon>
        <taxon>Dothideomycetes</taxon>
        <taxon>Pleosporomycetidae</taxon>
        <taxon>Pleosporales</taxon>
        <taxon>Dothidotthiaceae</taxon>
        <taxon>Dothidotthia</taxon>
    </lineage>
</organism>
<dbReference type="Pfam" id="PF00102">
    <property type="entry name" value="Y_phosphatase"/>
    <property type="match status" value="1"/>
</dbReference>
<dbReference type="PROSITE" id="PS50055">
    <property type="entry name" value="TYR_PHOSPHATASE_PTP"/>
    <property type="match status" value="1"/>
</dbReference>
<dbReference type="PROSITE" id="PS50056">
    <property type="entry name" value="TYR_PHOSPHATASE_2"/>
    <property type="match status" value="1"/>
</dbReference>
<proteinExistence type="inferred from homology"/>
<sequence length="367" mass="41910">RADLDKTWDELEWAQLQRLRDAVPAIRDDGEQSQPPQWARCNGEEYASRNRYLNVDPYQANRVRMDVPEGCSDYINASPMLLTLTKSQTALTYIATQGPKADSWSHLWRMIWNLNLDPAVIVMLTQTHEAGREKCYQYYPPSPSSPHMDINEHDEFGDGFQHSLELTSMDMDEEARTIVSDLDLVQAEGEETRKVCHLLFAGWPDFLVPEGADKAALLKLIDMSREKAVDCSTNPRIVHCSAGIGRSGTFIALDWLLQELDEGSMDETPDDEDPIVRVIQVLRDQRPMMVQSKNQFFFIYDVVREQWLDRWNELHPDLAILADSAADSEPALKRQKSMQDDDQASEARARLEAELQDAQFTFENGTA</sequence>
<dbReference type="PROSITE" id="PS00383">
    <property type="entry name" value="TYR_PHOSPHATASE_1"/>
    <property type="match status" value="1"/>
</dbReference>
<dbReference type="InterPro" id="IPR016130">
    <property type="entry name" value="Tyr_Pase_AS"/>
</dbReference>
<dbReference type="AlphaFoldDB" id="A0A6A6AEK9"/>
<dbReference type="InterPro" id="IPR000387">
    <property type="entry name" value="Tyr_Pase_dom"/>
</dbReference>
<evidence type="ECO:0000256" key="2">
    <source>
        <dbReference type="SAM" id="MobiDB-lite"/>
    </source>
</evidence>
<dbReference type="InterPro" id="IPR003595">
    <property type="entry name" value="Tyr_Pase_cat"/>
</dbReference>
<dbReference type="InterPro" id="IPR000242">
    <property type="entry name" value="PTP_cat"/>
</dbReference>
<dbReference type="GeneID" id="54404119"/>
<dbReference type="SMART" id="SM00404">
    <property type="entry name" value="PTPc_motif"/>
    <property type="match status" value="1"/>
</dbReference>
<keyword evidence="6" id="KW-1185">Reference proteome</keyword>
<dbReference type="SUPFAM" id="SSF52799">
    <property type="entry name" value="(Phosphotyrosine protein) phosphatases II"/>
    <property type="match status" value="1"/>
</dbReference>
<dbReference type="InterPro" id="IPR050348">
    <property type="entry name" value="Protein-Tyr_Phosphatase"/>
</dbReference>